<evidence type="ECO:0000313" key="8">
    <source>
        <dbReference type="Proteomes" id="UP000827092"/>
    </source>
</evidence>
<evidence type="ECO:0000256" key="6">
    <source>
        <dbReference type="SAM" id="Phobius"/>
    </source>
</evidence>
<keyword evidence="5 6" id="KW-0472">Membrane</keyword>
<comment type="subcellular location">
    <subcellularLocation>
        <location evidence="1">Membrane</location>
        <topology evidence="1">Multi-pass membrane protein</topology>
    </subcellularLocation>
</comment>
<evidence type="ECO:0000256" key="2">
    <source>
        <dbReference type="ARBA" id="ARBA00008458"/>
    </source>
</evidence>
<accession>A0AAV6UVF4</accession>
<feature type="transmembrane region" description="Helical" evidence="6">
    <location>
        <begin position="12"/>
        <end position="35"/>
    </location>
</feature>
<evidence type="ECO:0000256" key="1">
    <source>
        <dbReference type="ARBA" id="ARBA00004141"/>
    </source>
</evidence>
<evidence type="ECO:0000313" key="7">
    <source>
        <dbReference type="EMBL" id="KAG8188104.1"/>
    </source>
</evidence>
<dbReference type="InterPro" id="IPR026770">
    <property type="entry name" value="RNase_K"/>
</dbReference>
<comment type="similarity">
    <text evidence="2">Belongs to the RNase K family.</text>
</comment>
<dbReference type="GO" id="GO:0016020">
    <property type="term" value="C:membrane"/>
    <property type="evidence" value="ECO:0007669"/>
    <property type="project" value="UniProtKB-SubCell"/>
</dbReference>
<evidence type="ECO:0000256" key="3">
    <source>
        <dbReference type="ARBA" id="ARBA00022692"/>
    </source>
</evidence>
<gene>
    <name evidence="7" type="ORF">JTE90_002457</name>
</gene>
<sequence>MINLRFCGPKLSICCSILSVWGIVMLVLMGIFLGVNSAAFAEDLGIEEFADEPDFATQMNRVYTQASYNCLIAACLYVGTLGISVWQYFLNRKATSTTT</sequence>
<proteinExistence type="inferred from homology"/>
<dbReference type="AlphaFoldDB" id="A0AAV6UVF4"/>
<protein>
    <submittedName>
        <fullName evidence="7">Uncharacterized protein</fullName>
    </submittedName>
</protein>
<evidence type="ECO:0000256" key="5">
    <source>
        <dbReference type="ARBA" id="ARBA00023136"/>
    </source>
</evidence>
<keyword evidence="8" id="KW-1185">Reference proteome</keyword>
<dbReference type="Proteomes" id="UP000827092">
    <property type="component" value="Unassembled WGS sequence"/>
</dbReference>
<dbReference type="EMBL" id="JAFNEN010000249">
    <property type="protein sequence ID" value="KAG8188104.1"/>
    <property type="molecule type" value="Genomic_DNA"/>
</dbReference>
<keyword evidence="3 6" id="KW-0812">Transmembrane</keyword>
<dbReference type="GO" id="GO:0004521">
    <property type="term" value="F:RNA endonuclease activity"/>
    <property type="evidence" value="ECO:0007669"/>
    <property type="project" value="InterPro"/>
</dbReference>
<keyword evidence="4 6" id="KW-1133">Transmembrane helix</keyword>
<dbReference type="PANTHER" id="PTHR31733">
    <property type="entry name" value="RIBONUCLEASE KAPPA"/>
    <property type="match status" value="1"/>
</dbReference>
<evidence type="ECO:0000256" key="4">
    <source>
        <dbReference type="ARBA" id="ARBA00022989"/>
    </source>
</evidence>
<feature type="transmembrane region" description="Helical" evidence="6">
    <location>
        <begin position="66"/>
        <end position="90"/>
    </location>
</feature>
<name>A0AAV6UVF4_9ARAC</name>
<organism evidence="7 8">
    <name type="scientific">Oedothorax gibbosus</name>
    <dbReference type="NCBI Taxonomy" id="931172"/>
    <lineage>
        <taxon>Eukaryota</taxon>
        <taxon>Metazoa</taxon>
        <taxon>Ecdysozoa</taxon>
        <taxon>Arthropoda</taxon>
        <taxon>Chelicerata</taxon>
        <taxon>Arachnida</taxon>
        <taxon>Araneae</taxon>
        <taxon>Araneomorphae</taxon>
        <taxon>Entelegynae</taxon>
        <taxon>Araneoidea</taxon>
        <taxon>Linyphiidae</taxon>
        <taxon>Erigoninae</taxon>
        <taxon>Oedothorax</taxon>
    </lineage>
</organism>
<reference evidence="7 8" key="1">
    <citation type="journal article" date="2022" name="Nat. Ecol. Evol.">
        <title>A masculinizing supergene underlies an exaggerated male reproductive morph in a spider.</title>
        <authorList>
            <person name="Hendrickx F."/>
            <person name="De Corte Z."/>
            <person name="Sonet G."/>
            <person name="Van Belleghem S.M."/>
            <person name="Kostlbacher S."/>
            <person name="Vangestel C."/>
        </authorList>
    </citation>
    <scope>NUCLEOTIDE SEQUENCE [LARGE SCALE GENOMIC DNA]</scope>
    <source>
        <strain evidence="7">W744_W776</strain>
    </source>
</reference>
<comment type="caution">
    <text evidence="7">The sequence shown here is derived from an EMBL/GenBank/DDBJ whole genome shotgun (WGS) entry which is preliminary data.</text>
</comment>